<comment type="caution">
    <text evidence="5">The sequence shown here is derived from an EMBL/GenBank/DDBJ whole genome shotgun (WGS) entry which is preliminary data.</text>
</comment>
<dbReference type="PANTHER" id="PTHR44169:SF6">
    <property type="entry name" value="NADPH-DEPENDENT 1-ACYLDIHYDROXYACETONE PHOSPHATE REDUCTASE"/>
    <property type="match status" value="1"/>
</dbReference>
<dbReference type="OrthoDB" id="2102561at2759"/>
<dbReference type="GO" id="GO:0004806">
    <property type="term" value="F:triacylglycerol lipase activity"/>
    <property type="evidence" value="ECO:0007669"/>
    <property type="project" value="TreeGrafter"/>
</dbReference>
<dbReference type="Gene3D" id="3.40.50.720">
    <property type="entry name" value="NAD(P)-binding Rossmann-like Domain"/>
    <property type="match status" value="1"/>
</dbReference>
<dbReference type="STRING" id="1367422.A0A178ZLV3"/>
<comment type="similarity">
    <text evidence="1 3">Belongs to the short-chain dehydrogenases/reductases (SDR) family.</text>
</comment>
<keyword evidence="2" id="KW-0560">Oxidoreductase</keyword>
<dbReference type="GO" id="GO:0000140">
    <property type="term" value="F:acylglycerone-phosphate reductase (NADP+) activity"/>
    <property type="evidence" value="ECO:0007669"/>
    <property type="project" value="TreeGrafter"/>
</dbReference>
<gene>
    <name evidence="5" type="ORF">AYL99_05007</name>
</gene>
<dbReference type="PRINTS" id="PR00081">
    <property type="entry name" value="GDHRDH"/>
</dbReference>
<name>A0A178ZLV3_9EURO</name>
<dbReference type="PRINTS" id="PR00080">
    <property type="entry name" value="SDRFAMILY"/>
</dbReference>
<dbReference type="AlphaFoldDB" id="A0A178ZLV3"/>
<evidence type="ECO:0000256" key="4">
    <source>
        <dbReference type="SAM" id="MobiDB-lite"/>
    </source>
</evidence>
<dbReference type="EMBL" id="LVYI01000004">
    <property type="protein sequence ID" value="OAP60005.1"/>
    <property type="molecule type" value="Genomic_DNA"/>
</dbReference>
<evidence type="ECO:0000256" key="3">
    <source>
        <dbReference type="RuleBase" id="RU000363"/>
    </source>
</evidence>
<dbReference type="GO" id="GO:0019433">
    <property type="term" value="P:triglyceride catabolic process"/>
    <property type="evidence" value="ECO:0007669"/>
    <property type="project" value="TreeGrafter"/>
</dbReference>
<dbReference type="Pfam" id="PF00106">
    <property type="entry name" value="adh_short"/>
    <property type="match status" value="2"/>
</dbReference>
<dbReference type="PANTHER" id="PTHR44169">
    <property type="entry name" value="NADPH-DEPENDENT 1-ACYLDIHYDROXYACETONE PHOSPHATE REDUCTASE"/>
    <property type="match status" value="1"/>
</dbReference>
<dbReference type="GO" id="GO:0006654">
    <property type="term" value="P:phosphatidic acid biosynthetic process"/>
    <property type="evidence" value="ECO:0007669"/>
    <property type="project" value="TreeGrafter"/>
</dbReference>
<dbReference type="InterPro" id="IPR036291">
    <property type="entry name" value="NAD(P)-bd_dom_sf"/>
</dbReference>
<evidence type="ECO:0000313" key="5">
    <source>
        <dbReference type="EMBL" id="OAP60005.1"/>
    </source>
</evidence>
<dbReference type="Proteomes" id="UP000078343">
    <property type="component" value="Unassembled WGS sequence"/>
</dbReference>
<reference evidence="5 6" key="1">
    <citation type="submission" date="2016-04" db="EMBL/GenBank/DDBJ databases">
        <title>Draft genome of Fonsecaea erecta CBS 125763.</title>
        <authorList>
            <person name="Weiss V.A."/>
            <person name="Vicente V.A."/>
            <person name="Raittz R.T."/>
            <person name="Moreno L.F."/>
            <person name="De Souza E.M."/>
            <person name="Pedrosa F.O."/>
            <person name="Steffens M.B."/>
            <person name="Faoro H."/>
            <person name="Tadra-Sfeir M.Z."/>
            <person name="Najafzadeh M.J."/>
            <person name="Felipe M.S."/>
            <person name="Teixeira M."/>
            <person name="Sun J."/>
            <person name="Xi L."/>
            <person name="Gomes R."/>
            <person name="De Azevedo C.M."/>
            <person name="Salgado C.G."/>
            <person name="Da Silva M.B."/>
            <person name="Nascimento M.F."/>
            <person name="Queiroz-Telles F."/>
            <person name="Attili D.S."/>
            <person name="Gorbushina A."/>
        </authorList>
    </citation>
    <scope>NUCLEOTIDE SEQUENCE [LARGE SCALE GENOMIC DNA]</scope>
    <source>
        <strain evidence="5 6">CBS 125763</strain>
    </source>
</reference>
<dbReference type="RefSeq" id="XP_018693372.1">
    <property type="nucleotide sequence ID" value="XM_018836519.1"/>
</dbReference>
<dbReference type="GO" id="GO:0005783">
    <property type="term" value="C:endoplasmic reticulum"/>
    <property type="evidence" value="ECO:0007669"/>
    <property type="project" value="TreeGrafter"/>
</dbReference>
<protein>
    <submittedName>
        <fullName evidence="5">Uncharacterized protein</fullName>
    </submittedName>
</protein>
<organism evidence="5 6">
    <name type="scientific">Fonsecaea erecta</name>
    <dbReference type="NCBI Taxonomy" id="1367422"/>
    <lineage>
        <taxon>Eukaryota</taxon>
        <taxon>Fungi</taxon>
        <taxon>Dikarya</taxon>
        <taxon>Ascomycota</taxon>
        <taxon>Pezizomycotina</taxon>
        <taxon>Eurotiomycetes</taxon>
        <taxon>Chaetothyriomycetidae</taxon>
        <taxon>Chaetothyriales</taxon>
        <taxon>Herpotrichiellaceae</taxon>
        <taxon>Fonsecaea</taxon>
    </lineage>
</organism>
<dbReference type="InterPro" id="IPR002347">
    <property type="entry name" value="SDR_fam"/>
</dbReference>
<dbReference type="GO" id="GO:0005811">
    <property type="term" value="C:lipid droplet"/>
    <property type="evidence" value="ECO:0007669"/>
    <property type="project" value="TreeGrafter"/>
</dbReference>
<evidence type="ECO:0000313" key="6">
    <source>
        <dbReference type="Proteomes" id="UP000078343"/>
    </source>
</evidence>
<feature type="region of interest" description="Disordered" evidence="4">
    <location>
        <begin position="158"/>
        <end position="181"/>
    </location>
</feature>
<dbReference type="SUPFAM" id="SSF51735">
    <property type="entry name" value="NAD(P)-binding Rossmann-fold domains"/>
    <property type="match status" value="1"/>
</dbReference>
<proteinExistence type="inferred from homology"/>
<dbReference type="GeneID" id="30009175"/>
<sequence length="343" mass="37900">MAATQTTPTTTTVPVQPDTRRTVLITGCSAHGLGHALAIAFHDAGLRVFATARDPDRMADLRARGIECLQLDVLDEESIRRCVQTVRGLTARRDDGDGEAEAEGRLNCLVNNAGGGYNMPVADISIPEAKALFDLNVWSCIAVTQAFLPLLINAAKPPTPTSTSARSTSHLPPPPSLILNNTSVSSVEPTPHNSAYHASKAATAMFSTHMRLELQPFGVHVIDLKTGCVHSRFHANHQHGQASLPRDSIYAPVRDQTESAMRNAFPLREDPDRWAAAVVRDVLTPWNRRAGRGLPLEIWRGTGAWRTWFYNCTFWPVGWWDEWWRRAVGLDLLREKVRQSYGA</sequence>
<accession>A0A178ZLV3</accession>
<evidence type="ECO:0000256" key="1">
    <source>
        <dbReference type="ARBA" id="ARBA00006484"/>
    </source>
</evidence>
<keyword evidence="6" id="KW-1185">Reference proteome</keyword>
<dbReference type="CDD" id="cd05374">
    <property type="entry name" value="17beta-HSD-like_SDR_c"/>
    <property type="match status" value="1"/>
</dbReference>
<evidence type="ECO:0000256" key="2">
    <source>
        <dbReference type="ARBA" id="ARBA00023002"/>
    </source>
</evidence>